<dbReference type="Gene3D" id="3.20.20.80">
    <property type="entry name" value="Glycosidases"/>
    <property type="match status" value="1"/>
</dbReference>
<protein>
    <submittedName>
        <fullName evidence="2">Putative membrane protein</fullName>
    </submittedName>
</protein>
<dbReference type="InterPro" id="IPR029062">
    <property type="entry name" value="Class_I_gatase-like"/>
</dbReference>
<gene>
    <name evidence="2" type="ORF">STSP1_01080</name>
</gene>
<sequence length="1024" mass="117135" precursor="true">MKNIKLCLIICTFSLIAANFSLAKNVLCISETTETTKRYYYNDAGAYMYLMERYFSPERILDECFNVTQVNWSKAQQHLNKCENYDAVILWEAPCYIKDSRNDDPYHKDVDVINEQTAEKIVDYVKNGGALVVAGGVVNYGNGHPLTGASTDAGEGKRKYIGYRESPLRAVLPLEIRDDVTIAAMDREQIQKTCNSELLGSINLKNWPANAYHKTRKKKGAENLALLDNRPLISRWQVNEGRVAAVTAAPRANILVKNEKNALNPIWSKEAVLWDRIIRWAMGIPFQSSEKEAQLVQKYKNLASGPQELPFGARLGEYPYIAHVLDAAMPDNILNLNYKYINDLNFNNVVMQGYHSIGKLDYQDTPESLLEWCKEHTRALEENNLSMIARPAMAESVKFHIPDPNQWAQKVLPSGEFASHYGGYKPCPYNKYVQKYAKEQMKQYMPVLSEFQRIRGIVPEDEWAWTLGYRNPYEGGQGIGCYSPWVNKRFKKLTGKEAPAPEYKEKGYIAPEDDLWLKWCELIRQDAYEEYNEMVTQTARSYREDFLVSNYPGGFEGNTGLMIEEVYLDCWRESPLLAIERMDVRSNFRMDSSRTELPVWAMVGIFRMPEDKSIYPETLRLTTGVCLGSGAKGIILWNYVNLWGQYFQHPGHAWLESEAEAIGDYLHKFGPMFLELEKEPADMWILSGWFWVNSFDNYLHIPPEETSNYNKETPWWNIHISEIAGPAAMRAGIYPEFVTEKQLMSKELFKQEAVMLPGAIYSRQGVVDNINKYIEKGGKVYLDQSAEIEIPGAETLPVDFSKWHQDIAEGKRPTQRPTEENYKKQRKLSEEHISNAVDVLEEHVTPQVSPNIEIDSTESAYTLLANGRAKYLFVYNADERNQNTFNVTCRNLPNVVYDIEKSELVSEGQNPISFSLSLPPGGWKVFALCENQIGSLKVQKADIEGDKLNISAEIYSENEGIFDAAVPVKIILYGEENKTHEFYRSTSRGKLNIEMPFGKSIPKPVKVEMIELFEKHKCKNIIGN</sequence>
<feature type="chain" id="PRO_5012754864" evidence="1">
    <location>
        <begin position="24"/>
        <end position="1024"/>
    </location>
</feature>
<dbReference type="AlphaFoldDB" id="A0A1W6LLP4"/>
<evidence type="ECO:0000256" key="1">
    <source>
        <dbReference type="SAM" id="SignalP"/>
    </source>
</evidence>
<dbReference type="STRING" id="1941349.STSP1_01080"/>
<reference evidence="3" key="1">
    <citation type="submission" date="2017-04" db="EMBL/GenBank/DDBJ databases">
        <title>Comparative genomics and description of representatives of a novel lineage of planctomycetes thriving in anoxic sediments.</title>
        <authorList>
            <person name="Spring S."/>
            <person name="Bunk B."/>
            <person name="Sproer C."/>
        </authorList>
    </citation>
    <scope>NUCLEOTIDE SEQUENCE [LARGE SCALE GENOMIC DNA]</scope>
    <source>
        <strain evidence="3">ST-PulAB-D4</strain>
    </source>
</reference>
<feature type="signal peptide" evidence="1">
    <location>
        <begin position="1"/>
        <end position="23"/>
    </location>
</feature>
<organism evidence="2 3">
    <name type="scientific">Sedimentisphaera salicampi</name>
    <dbReference type="NCBI Taxonomy" id="1941349"/>
    <lineage>
        <taxon>Bacteria</taxon>
        <taxon>Pseudomonadati</taxon>
        <taxon>Planctomycetota</taxon>
        <taxon>Phycisphaerae</taxon>
        <taxon>Sedimentisphaerales</taxon>
        <taxon>Sedimentisphaeraceae</taxon>
        <taxon>Sedimentisphaera</taxon>
    </lineage>
</organism>
<keyword evidence="3" id="KW-1185">Reference proteome</keyword>
<proteinExistence type="predicted"/>
<dbReference type="KEGG" id="pbp:STSP1_01080"/>
<keyword evidence="1" id="KW-0732">Signal</keyword>
<dbReference type="SUPFAM" id="SSF52317">
    <property type="entry name" value="Class I glutamine amidotransferase-like"/>
    <property type="match status" value="1"/>
</dbReference>
<dbReference type="EMBL" id="CP021023">
    <property type="protein sequence ID" value="ARN56691.1"/>
    <property type="molecule type" value="Genomic_DNA"/>
</dbReference>
<name>A0A1W6LLP4_9BACT</name>
<dbReference type="Proteomes" id="UP000193334">
    <property type="component" value="Chromosome"/>
</dbReference>
<evidence type="ECO:0000313" key="2">
    <source>
        <dbReference type="EMBL" id="ARN56691.1"/>
    </source>
</evidence>
<dbReference type="Gene3D" id="3.40.50.880">
    <property type="match status" value="1"/>
</dbReference>
<evidence type="ECO:0000313" key="3">
    <source>
        <dbReference type="Proteomes" id="UP000193334"/>
    </source>
</evidence>
<accession>A0A1W6LLP4</accession>